<dbReference type="EMBL" id="CAXAMM010005136">
    <property type="protein sequence ID" value="CAK9006196.1"/>
    <property type="molecule type" value="Genomic_DNA"/>
</dbReference>
<gene>
    <name evidence="1" type="ORF">SCF082_LOCUS8923</name>
    <name evidence="2" type="ORF">SCF082_LOCUS8950</name>
</gene>
<accession>A0ABP0IVT2</accession>
<proteinExistence type="predicted"/>
<evidence type="ECO:0000313" key="2">
    <source>
        <dbReference type="EMBL" id="CAK9006254.1"/>
    </source>
</evidence>
<sequence length="202" mass="22364">MAGGELSGSWWRQHPQDVVGARAGAKEQEEPRSLQVLQFWETRQELLMGWLNLAAARRRHSRLWSELLLYSLQGGSLTQREQGWHERVALFSAFGLSDGVCFAGHCVEASQHTVSGDGVVCPDAIDREDCQVDWGSEVLGDAARHDSAKDVAYDDSPDPTVWLLQCHDASQPEGSCCGWWDVGCCELLCNLDKCVCAVFVIQ</sequence>
<comment type="caution">
    <text evidence="1">The sequence shown here is derived from an EMBL/GenBank/DDBJ whole genome shotgun (WGS) entry which is preliminary data.</text>
</comment>
<dbReference type="EMBL" id="CAXAMM010005147">
    <property type="protein sequence ID" value="CAK9006254.1"/>
    <property type="molecule type" value="Genomic_DNA"/>
</dbReference>
<dbReference type="Proteomes" id="UP001642464">
    <property type="component" value="Unassembled WGS sequence"/>
</dbReference>
<organism evidence="1 3">
    <name type="scientific">Durusdinium trenchii</name>
    <dbReference type="NCBI Taxonomy" id="1381693"/>
    <lineage>
        <taxon>Eukaryota</taxon>
        <taxon>Sar</taxon>
        <taxon>Alveolata</taxon>
        <taxon>Dinophyceae</taxon>
        <taxon>Suessiales</taxon>
        <taxon>Symbiodiniaceae</taxon>
        <taxon>Durusdinium</taxon>
    </lineage>
</organism>
<evidence type="ECO:0000313" key="1">
    <source>
        <dbReference type="EMBL" id="CAK9006196.1"/>
    </source>
</evidence>
<reference evidence="1 3" key="1">
    <citation type="submission" date="2024-02" db="EMBL/GenBank/DDBJ databases">
        <authorList>
            <person name="Chen Y."/>
            <person name="Shah S."/>
            <person name="Dougan E. K."/>
            <person name="Thang M."/>
            <person name="Chan C."/>
        </authorList>
    </citation>
    <scope>NUCLEOTIDE SEQUENCE [LARGE SCALE GENOMIC DNA]</scope>
</reference>
<evidence type="ECO:0000313" key="3">
    <source>
        <dbReference type="Proteomes" id="UP001642464"/>
    </source>
</evidence>
<name>A0ABP0IVT2_9DINO</name>
<protein>
    <submittedName>
        <fullName evidence="1">Uncharacterized protein</fullName>
    </submittedName>
</protein>
<keyword evidence="3" id="KW-1185">Reference proteome</keyword>